<evidence type="ECO:0000313" key="3">
    <source>
        <dbReference type="EMBL" id="KMZ59014.1"/>
    </source>
</evidence>
<proteinExistence type="predicted"/>
<dbReference type="SMART" id="SM00499">
    <property type="entry name" value="AAI"/>
    <property type="match status" value="1"/>
</dbReference>
<dbReference type="InterPro" id="IPR036312">
    <property type="entry name" value="Bifun_inhib/LTP/seed_sf"/>
</dbReference>
<reference evidence="4" key="1">
    <citation type="journal article" date="2016" name="Nature">
        <title>The genome of the seagrass Zostera marina reveals angiosperm adaptation to the sea.</title>
        <authorList>
            <person name="Olsen J.L."/>
            <person name="Rouze P."/>
            <person name="Verhelst B."/>
            <person name="Lin Y.-C."/>
            <person name="Bayer T."/>
            <person name="Collen J."/>
            <person name="Dattolo E."/>
            <person name="De Paoli E."/>
            <person name="Dittami S."/>
            <person name="Maumus F."/>
            <person name="Michel G."/>
            <person name="Kersting A."/>
            <person name="Lauritano C."/>
            <person name="Lohaus R."/>
            <person name="Toepel M."/>
            <person name="Tonon T."/>
            <person name="Vanneste K."/>
            <person name="Amirebrahimi M."/>
            <person name="Brakel J."/>
            <person name="Bostroem C."/>
            <person name="Chovatia M."/>
            <person name="Grimwood J."/>
            <person name="Jenkins J.W."/>
            <person name="Jueterbock A."/>
            <person name="Mraz A."/>
            <person name="Stam W.T."/>
            <person name="Tice H."/>
            <person name="Bornberg-Bauer E."/>
            <person name="Green P.J."/>
            <person name="Pearson G.A."/>
            <person name="Procaccini G."/>
            <person name="Duarte C.M."/>
            <person name="Schmutz J."/>
            <person name="Reusch T.B.H."/>
            <person name="Van de Peer Y."/>
        </authorList>
    </citation>
    <scope>NUCLEOTIDE SEQUENCE [LARGE SCALE GENOMIC DNA]</scope>
    <source>
        <strain evidence="4">cv. Finnish</strain>
    </source>
</reference>
<evidence type="ECO:0000256" key="1">
    <source>
        <dbReference type="SAM" id="SignalP"/>
    </source>
</evidence>
<dbReference type="OMA" id="NGCTPNC"/>
<dbReference type="PANTHER" id="PTHR31731">
    <property type="match status" value="1"/>
</dbReference>
<dbReference type="Gene3D" id="1.10.110.10">
    <property type="entry name" value="Plant lipid-transfer and hydrophobic proteins"/>
    <property type="match status" value="1"/>
</dbReference>
<dbReference type="Proteomes" id="UP000036987">
    <property type="component" value="Unassembled WGS sequence"/>
</dbReference>
<feature type="signal peptide" evidence="1">
    <location>
        <begin position="1"/>
        <end position="23"/>
    </location>
</feature>
<keyword evidence="1" id="KW-0732">Signal</keyword>
<dbReference type="InterPro" id="IPR016140">
    <property type="entry name" value="Bifunc_inhib/LTP/seed_store"/>
</dbReference>
<organism evidence="3 4">
    <name type="scientific">Zostera marina</name>
    <name type="common">Eelgrass</name>
    <dbReference type="NCBI Taxonomy" id="29655"/>
    <lineage>
        <taxon>Eukaryota</taxon>
        <taxon>Viridiplantae</taxon>
        <taxon>Streptophyta</taxon>
        <taxon>Embryophyta</taxon>
        <taxon>Tracheophyta</taxon>
        <taxon>Spermatophyta</taxon>
        <taxon>Magnoliopsida</taxon>
        <taxon>Liliopsida</taxon>
        <taxon>Zosteraceae</taxon>
        <taxon>Zostera</taxon>
    </lineage>
</organism>
<dbReference type="Pfam" id="PF14547">
    <property type="entry name" value="Hydrophob_seed"/>
    <property type="match status" value="1"/>
</dbReference>
<gene>
    <name evidence="3" type="ORF">ZOSMA_70G00280</name>
</gene>
<feature type="domain" description="Bifunctional inhibitor/plant lipid transfer protein/seed storage helical" evidence="2">
    <location>
        <begin position="66"/>
        <end position="147"/>
    </location>
</feature>
<dbReference type="AlphaFoldDB" id="A0A0K9NQF2"/>
<dbReference type="InterPro" id="IPR051636">
    <property type="entry name" value="Plant_LTP/defense-related"/>
</dbReference>
<dbReference type="STRING" id="29655.A0A0K9NQF2"/>
<dbReference type="OrthoDB" id="696558at2759"/>
<sequence>MASPASAALFLVLNLVFFSLVAASSSCNCPPTHKHHHKSPPPKKHIPKKPCLPYPPPSIPSSYGTCPIDALKLGVCGGVLNGLINVIVGTPKYPCCSLIEGLADVDAAICLCTAIKANVLGVNLNLPVCLNLLVNHCGKTLPAGFQCP</sequence>
<protein>
    <submittedName>
        <fullName evidence="3">14 kDa proline-rich protein DC2.15</fullName>
    </submittedName>
</protein>
<dbReference type="SUPFAM" id="SSF47699">
    <property type="entry name" value="Bifunctional inhibitor/lipid-transfer protein/seed storage 2S albumin"/>
    <property type="match status" value="1"/>
</dbReference>
<comment type="caution">
    <text evidence="3">The sequence shown here is derived from an EMBL/GenBank/DDBJ whole genome shotgun (WGS) entry which is preliminary data.</text>
</comment>
<keyword evidence="4" id="KW-1185">Reference proteome</keyword>
<feature type="chain" id="PRO_5005527286" evidence="1">
    <location>
        <begin position="24"/>
        <end position="148"/>
    </location>
</feature>
<evidence type="ECO:0000259" key="2">
    <source>
        <dbReference type="SMART" id="SM00499"/>
    </source>
</evidence>
<name>A0A0K9NQF2_ZOSMR</name>
<dbReference type="InterPro" id="IPR027923">
    <property type="entry name" value="Hydrophob_seed_dom"/>
</dbReference>
<accession>A0A0K9NQF2</accession>
<evidence type="ECO:0000313" key="4">
    <source>
        <dbReference type="Proteomes" id="UP000036987"/>
    </source>
</evidence>
<dbReference type="CDD" id="cd01958">
    <property type="entry name" value="HPS_like"/>
    <property type="match status" value="1"/>
</dbReference>
<dbReference type="EMBL" id="LFYR01001823">
    <property type="protein sequence ID" value="KMZ59014.1"/>
    <property type="molecule type" value="Genomic_DNA"/>
</dbReference>